<proteinExistence type="predicted"/>
<accession>A0A5S4ZVW4</accession>
<gene>
    <name evidence="2" type="ORF">LX24_00689</name>
</gene>
<reference evidence="2 3" key="1">
    <citation type="submission" date="2019-07" db="EMBL/GenBank/DDBJ databases">
        <title>Genomic Encyclopedia of Type Strains, Phase I: the one thousand microbial genomes (KMG-I) project.</title>
        <authorList>
            <person name="Kyrpides N."/>
        </authorList>
    </citation>
    <scope>NUCLEOTIDE SEQUENCE [LARGE SCALE GENOMIC DNA]</scope>
    <source>
        <strain evidence="2 3">DSM 6562</strain>
    </source>
</reference>
<feature type="signal peptide" evidence="1">
    <location>
        <begin position="1"/>
        <end position="18"/>
    </location>
</feature>
<name>A0A5S4ZVW4_9FIRM</name>
<dbReference type="Proteomes" id="UP000323166">
    <property type="component" value="Unassembled WGS sequence"/>
</dbReference>
<dbReference type="RefSeq" id="WP_166510748.1">
    <property type="nucleotide sequence ID" value="NZ_VNHM01000003.1"/>
</dbReference>
<evidence type="ECO:0000313" key="2">
    <source>
        <dbReference type="EMBL" id="TYO96879.1"/>
    </source>
</evidence>
<dbReference type="PROSITE" id="PS51257">
    <property type="entry name" value="PROKAR_LIPOPROTEIN"/>
    <property type="match status" value="1"/>
</dbReference>
<sequence>MRKYLFFLTAIFLSMALAGCSGNTGNIGMDAKNIPEVPLEELNSKFEKGIYQEVEPETRKVKNFATKEQWVSHMSEFMDRDLALSYADEFIYEEEGELFLLSRGGPAILQLDKPYEVKKLDEKKVQVIQTNEDLMQGKYKITITYEYRDGHWIIQNHEYNVLTGNNEILPPEEAEEIISDKAVQIINLIANKDMETLAKFIHPEKGVRFSPYSYVDTKDSVIFMPSDFEGFFSIPSEYCWGSYDGTGEPINLTPADYYDRFIFDHDYRNADQISYNEQLFAGNMINNAWEVYPESIIVEYHFEGFEEKYQGMDWRSLRLVFEEYQGQWLLVGIIHDEWTI</sequence>
<protein>
    <submittedName>
        <fullName evidence="2">Uncharacterized protein</fullName>
    </submittedName>
</protein>
<dbReference type="EMBL" id="VNHM01000003">
    <property type="protein sequence ID" value="TYO96879.1"/>
    <property type="molecule type" value="Genomic_DNA"/>
</dbReference>
<comment type="caution">
    <text evidence="2">The sequence shown here is derived from an EMBL/GenBank/DDBJ whole genome shotgun (WGS) entry which is preliminary data.</text>
</comment>
<evidence type="ECO:0000256" key="1">
    <source>
        <dbReference type="SAM" id="SignalP"/>
    </source>
</evidence>
<keyword evidence="1" id="KW-0732">Signal</keyword>
<keyword evidence="3" id="KW-1185">Reference proteome</keyword>
<dbReference type="AlphaFoldDB" id="A0A5S4ZVW4"/>
<evidence type="ECO:0000313" key="3">
    <source>
        <dbReference type="Proteomes" id="UP000323166"/>
    </source>
</evidence>
<feature type="chain" id="PRO_5039102515" evidence="1">
    <location>
        <begin position="19"/>
        <end position="340"/>
    </location>
</feature>
<organism evidence="2 3">
    <name type="scientific">Desulfallas thermosapovorans DSM 6562</name>
    <dbReference type="NCBI Taxonomy" id="1121431"/>
    <lineage>
        <taxon>Bacteria</taxon>
        <taxon>Bacillati</taxon>
        <taxon>Bacillota</taxon>
        <taxon>Clostridia</taxon>
        <taxon>Eubacteriales</taxon>
        <taxon>Desulfallaceae</taxon>
        <taxon>Desulfallas</taxon>
    </lineage>
</organism>